<keyword evidence="2" id="KW-0812">Transmembrane</keyword>
<accession>A0A7X9E7M4</accession>
<evidence type="ECO:0000256" key="2">
    <source>
        <dbReference type="SAM" id="Phobius"/>
    </source>
</evidence>
<feature type="region of interest" description="Disordered" evidence="1">
    <location>
        <begin position="55"/>
        <end position="84"/>
    </location>
</feature>
<organism evidence="3 4">
    <name type="scientific">candidate division WWE3 bacterium</name>
    <dbReference type="NCBI Taxonomy" id="2053526"/>
    <lineage>
        <taxon>Bacteria</taxon>
        <taxon>Katanobacteria</taxon>
    </lineage>
</organism>
<dbReference type="SUPFAM" id="SSF49503">
    <property type="entry name" value="Cupredoxins"/>
    <property type="match status" value="1"/>
</dbReference>
<comment type="caution">
    <text evidence="3">The sequence shown here is derived from an EMBL/GenBank/DDBJ whole genome shotgun (WGS) entry which is preliminary data.</text>
</comment>
<dbReference type="InterPro" id="IPR008972">
    <property type="entry name" value="Cupredoxin"/>
</dbReference>
<keyword evidence="2" id="KW-1133">Transmembrane helix</keyword>
<evidence type="ECO:0000313" key="4">
    <source>
        <dbReference type="Proteomes" id="UP000590542"/>
    </source>
</evidence>
<evidence type="ECO:0008006" key="5">
    <source>
        <dbReference type="Google" id="ProtNLM"/>
    </source>
</evidence>
<sequence length="183" mass="20863">MSIKAFIKNLAERNKPIFTIGLATLILFIGIIIFYRVKPHKETSLTRIGNESSFNVTSEEENGLEDSSNTSFSTDQAAENEPFKSVTQSIDEEVGILEIEFTSNGFTPKTTRAVQGQAVRWTNKTDKAIFLKQKTSTYEELKESIKIDPEQSFSYRLTQYGTWHYEEDLSKHFGTINVYKVVN</sequence>
<gene>
    <name evidence="3" type="ORF">GYA37_02955</name>
</gene>
<evidence type="ECO:0000256" key="1">
    <source>
        <dbReference type="SAM" id="MobiDB-lite"/>
    </source>
</evidence>
<proteinExistence type="predicted"/>
<keyword evidence="2" id="KW-0472">Membrane</keyword>
<dbReference type="AlphaFoldDB" id="A0A7X9E7M4"/>
<evidence type="ECO:0000313" key="3">
    <source>
        <dbReference type="EMBL" id="NMB91782.1"/>
    </source>
</evidence>
<protein>
    <recommendedName>
        <fullName evidence="5">EfeO-type cupredoxin-like domain-containing protein</fullName>
    </recommendedName>
</protein>
<feature type="compositionally biased region" description="Polar residues" evidence="1">
    <location>
        <begin position="65"/>
        <end position="77"/>
    </location>
</feature>
<dbReference type="Proteomes" id="UP000590542">
    <property type="component" value="Unassembled WGS sequence"/>
</dbReference>
<dbReference type="EMBL" id="JAAZNV010000009">
    <property type="protein sequence ID" value="NMB91782.1"/>
    <property type="molecule type" value="Genomic_DNA"/>
</dbReference>
<feature type="transmembrane region" description="Helical" evidence="2">
    <location>
        <begin position="17"/>
        <end position="37"/>
    </location>
</feature>
<reference evidence="3 4" key="1">
    <citation type="journal article" date="2020" name="Biotechnol. Biofuels">
        <title>New insights from the biogas microbiome by comprehensive genome-resolved metagenomics of nearly 1600 species originating from multiple anaerobic digesters.</title>
        <authorList>
            <person name="Campanaro S."/>
            <person name="Treu L."/>
            <person name="Rodriguez-R L.M."/>
            <person name="Kovalovszki A."/>
            <person name="Ziels R.M."/>
            <person name="Maus I."/>
            <person name="Zhu X."/>
            <person name="Kougias P.G."/>
            <person name="Basile A."/>
            <person name="Luo G."/>
            <person name="Schluter A."/>
            <person name="Konstantinidis K.T."/>
            <person name="Angelidaki I."/>
        </authorList>
    </citation>
    <scope>NUCLEOTIDE SEQUENCE [LARGE SCALE GENOMIC DNA]</scope>
    <source>
        <strain evidence="3">AS27yjCOA_202</strain>
    </source>
</reference>
<dbReference type="Gene3D" id="2.60.40.420">
    <property type="entry name" value="Cupredoxins - blue copper proteins"/>
    <property type="match status" value="1"/>
</dbReference>
<name>A0A7X9E7M4_UNCKA</name>